<gene>
    <name evidence="1" type="ORF">MACH16_10390</name>
</gene>
<organism evidence="1 2">
    <name type="scientific">Marinomonas pontica</name>
    <dbReference type="NCBI Taxonomy" id="264739"/>
    <lineage>
        <taxon>Bacteria</taxon>
        <taxon>Pseudomonadati</taxon>
        <taxon>Pseudomonadota</taxon>
        <taxon>Gammaproteobacteria</taxon>
        <taxon>Oceanospirillales</taxon>
        <taxon>Oceanospirillaceae</taxon>
        <taxon>Marinomonas</taxon>
    </lineage>
</organism>
<evidence type="ECO:0000313" key="1">
    <source>
        <dbReference type="EMBL" id="BDX02291.1"/>
    </source>
</evidence>
<proteinExistence type="predicted"/>
<keyword evidence="2" id="KW-1185">Reference proteome</keyword>
<protein>
    <submittedName>
        <fullName evidence="1">Uncharacterized protein</fullName>
    </submittedName>
</protein>
<dbReference type="EMBL" id="AP027271">
    <property type="protein sequence ID" value="BDX02291.1"/>
    <property type="molecule type" value="Genomic_DNA"/>
</dbReference>
<evidence type="ECO:0000313" key="2">
    <source>
        <dbReference type="Proteomes" id="UP001307608"/>
    </source>
</evidence>
<accession>A0ABM8FD67</accession>
<dbReference type="RefSeq" id="WP_338266028.1">
    <property type="nucleotide sequence ID" value="NZ_AP027271.1"/>
</dbReference>
<dbReference type="Proteomes" id="UP001307608">
    <property type="component" value="Chromosome"/>
</dbReference>
<reference evidence="1 2" key="1">
    <citation type="submission" date="2023-01" db="EMBL/GenBank/DDBJ databases">
        <title>Complete genome sequence of Marinomonas pontica strain 200518_36.</title>
        <authorList>
            <person name="Ueki S."/>
            <person name="Gajardo G."/>
            <person name="Maruyama F."/>
        </authorList>
    </citation>
    <scope>NUCLEOTIDE SEQUENCE [LARGE SCALE GENOMIC DNA]</scope>
    <source>
        <strain evidence="1 2">200518_36</strain>
    </source>
</reference>
<sequence length="231" mass="25198">MVFEEYSKIVKEFQHDASLSLTQTFDALCAAQDSLITELVASGAGVAGWKIVDKDGVIILSPIFDFQVFKPIGETISSQAIRGTELEVCFQITVPATLDAVKERVADLPPFAAVELIRPEIHPSNHSACDFYFNYGVFVTPSPVSGEVRFEGGNQGYDFSVNVDQLVDAKKAIVQQGILQCIQRGYGDKNYFFITGTLNGLVPTSESIGVNRVLNQGECQICFDISETAVL</sequence>
<name>A0ABM8FD67_9GAMM</name>